<name>A0ABR3I810_LOXSC</name>
<feature type="domain" description="RanBD1" evidence="4">
    <location>
        <begin position="247"/>
        <end position="317"/>
    </location>
</feature>
<keyword evidence="6" id="KW-1185">Reference proteome</keyword>
<feature type="compositionally biased region" description="Polar residues" evidence="3">
    <location>
        <begin position="364"/>
        <end position="375"/>
    </location>
</feature>
<keyword evidence="2" id="KW-0539">Nucleus</keyword>
<feature type="region of interest" description="Disordered" evidence="3">
    <location>
        <begin position="199"/>
        <end position="247"/>
    </location>
</feature>
<dbReference type="SUPFAM" id="SSF50729">
    <property type="entry name" value="PH domain-like"/>
    <property type="match status" value="1"/>
</dbReference>
<dbReference type="PANTHER" id="PTHR23138">
    <property type="entry name" value="RAN BINDING PROTEIN"/>
    <property type="match status" value="1"/>
</dbReference>
<dbReference type="SMART" id="SM00160">
    <property type="entry name" value="RanBD"/>
    <property type="match status" value="1"/>
</dbReference>
<proteinExistence type="predicted"/>
<organism evidence="5 6">
    <name type="scientific">Loxostege sticticalis</name>
    <name type="common">Beet webworm moth</name>
    <dbReference type="NCBI Taxonomy" id="481309"/>
    <lineage>
        <taxon>Eukaryota</taxon>
        <taxon>Metazoa</taxon>
        <taxon>Ecdysozoa</taxon>
        <taxon>Arthropoda</taxon>
        <taxon>Hexapoda</taxon>
        <taxon>Insecta</taxon>
        <taxon>Pterygota</taxon>
        <taxon>Neoptera</taxon>
        <taxon>Endopterygota</taxon>
        <taxon>Lepidoptera</taxon>
        <taxon>Glossata</taxon>
        <taxon>Ditrysia</taxon>
        <taxon>Pyraloidea</taxon>
        <taxon>Crambidae</taxon>
        <taxon>Pyraustinae</taxon>
        <taxon>Loxostege</taxon>
    </lineage>
</organism>
<feature type="region of interest" description="Disordered" evidence="3">
    <location>
        <begin position="55"/>
        <end position="155"/>
    </location>
</feature>
<evidence type="ECO:0000256" key="2">
    <source>
        <dbReference type="ARBA" id="ARBA00023242"/>
    </source>
</evidence>
<protein>
    <recommendedName>
        <fullName evidence="4">RanBD1 domain-containing protein</fullName>
    </recommendedName>
</protein>
<feature type="compositionally biased region" description="Polar residues" evidence="3">
    <location>
        <begin position="131"/>
        <end position="155"/>
    </location>
</feature>
<evidence type="ECO:0000256" key="1">
    <source>
        <dbReference type="ARBA" id="ARBA00004123"/>
    </source>
</evidence>
<dbReference type="Proteomes" id="UP001549920">
    <property type="component" value="Unassembled WGS sequence"/>
</dbReference>
<dbReference type="Pfam" id="PF00638">
    <property type="entry name" value="Ran_BP1"/>
    <property type="match status" value="1"/>
</dbReference>
<evidence type="ECO:0000256" key="3">
    <source>
        <dbReference type="SAM" id="MobiDB-lite"/>
    </source>
</evidence>
<evidence type="ECO:0000259" key="4">
    <source>
        <dbReference type="PROSITE" id="PS50196"/>
    </source>
</evidence>
<dbReference type="CDD" id="cd13180">
    <property type="entry name" value="RanBD_RanBP3"/>
    <property type="match status" value="1"/>
</dbReference>
<comment type="caution">
    <text evidence="5">The sequence shown here is derived from an EMBL/GenBank/DDBJ whole genome shotgun (WGS) entry which is preliminary data.</text>
</comment>
<comment type="subcellular location">
    <subcellularLocation>
        <location evidence="1">Nucleus</location>
    </subcellularLocation>
</comment>
<dbReference type="Gene3D" id="2.30.29.30">
    <property type="entry name" value="Pleckstrin-homology domain (PH domain)/Phosphotyrosine-binding domain (PTB)"/>
    <property type="match status" value="1"/>
</dbReference>
<accession>A0ABR3I810</accession>
<feature type="compositionally biased region" description="Basic and acidic residues" evidence="3">
    <location>
        <begin position="96"/>
        <end position="124"/>
    </location>
</feature>
<gene>
    <name evidence="5" type="ORF">ABMA27_015513</name>
</gene>
<dbReference type="PROSITE" id="PS50196">
    <property type="entry name" value="RANBD1"/>
    <property type="match status" value="1"/>
</dbReference>
<dbReference type="InterPro" id="IPR011993">
    <property type="entry name" value="PH-like_dom_sf"/>
</dbReference>
<evidence type="ECO:0000313" key="5">
    <source>
        <dbReference type="EMBL" id="KAL0892390.1"/>
    </source>
</evidence>
<feature type="compositionally biased region" description="Basic and acidic residues" evidence="3">
    <location>
        <begin position="445"/>
        <end position="467"/>
    </location>
</feature>
<feature type="compositionally biased region" description="Basic and acidic residues" evidence="3">
    <location>
        <begin position="389"/>
        <end position="403"/>
    </location>
</feature>
<feature type="compositionally biased region" description="Basic and acidic residues" evidence="3">
    <location>
        <begin position="414"/>
        <end position="435"/>
    </location>
</feature>
<sequence length="473" mass="51160">MSECDFFDDRMNYSDHQKNCTMADAKQGKSPMEDYYNGSSQSRVVLAKPRLGGFGSSSFASSSNKSCNPFGSVLRPPQLKPTSNPFLKVTENFEAVTDKEKEKEKGSEATPDDRLKEAKEEPEAPKFIPLGSSNVTPRTSNPVVGPTQPTSSSSGFVFGQNLSERVVINENLNNGEAPALDHSATNGASELLFTSAAASVKENNQEESSASGGEAGSSEGGSLAAAAAEYERSHARPPPPTAHYNVTGEEGETNVLQISCRLFAWEAGSWRERGRGVLRLNDPPANTPGGAARLVARVAGSLRVVLNTKLWPGMVVERAGTKSLRITAADVQQQVKLFLIMGAPGDINQLYRTLTARISVNKRTNNCSTNSTSQKAAERLEAAADETEYLDKANDDMYGREEPSYDEPAPSDDAPQKEAPPTERLEAEPQQKTEPESSVDDTDGDKEPKSLKRKEPAEDETSPKRQCPEILIE</sequence>
<dbReference type="InterPro" id="IPR000156">
    <property type="entry name" value="Ran_bind_dom"/>
</dbReference>
<dbReference type="InterPro" id="IPR045255">
    <property type="entry name" value="RanBP1-like"/>
</dbReference>
<feature type="region of interest" description="Disordered" evidence="3">
    <location>
        <begin position="364"/>
        <end position="473"/>
    </location>
</feature>
<reference evidence="5 6" key="1">
    <citation type="submission" date="2024-06" db="EMBL/GenBank/DDBJ databases">
        <title>A chromosome-level genome assembly of beet webworm, Loxostege sticticalis.</title>
        <authorList>
            <person name="Zhang Y."/>
        </authorList>
    </citation>
    <scope>NUCLEOTIDE SEQUENCE [LARGE SCALE GENOMIC DNA]</scope>
    <source>
        <strain evidence="5">AQ026</strain>
        <tissue evidence="5">Whole body</tissue>
    </source>
</reference>
<dbReference type="EMBL" id="JBEUOH010000007">
    <property type="protein sequence ID" value="KAL0892390.1"/>
    <property type="molecule type" value="Genomic_DNA"/>
</dbReference>
<dbReference type="PANTHER" id="PTHR23138:SF142">
    <property type="entry name" value="RAN-BINDING PROTEIN 3B-RELATED"/>
    <property type="match status" value="1"/>
</dbReference>
<evidence type="ECO:0000313" key="6">
    <source>
        <dbReference type="Proteomes" id="UP001549920"/>
    </source>
</evidence>